<dbReference type="KEGG" id="gtr:GLOTRDRAFT_93010"/>
<evidence type="ECO:0000313" key="2">
    <source>
        <dbReference type="EMBL" id="EPQ56606.1"/>
    </source>
</evidence>
<dbReference type="EMBL" id="KB469300">
    <property type="protein sequence ID" value="EPQ56606.1"/>
    <property type="molecule type" value="Genomic_DNA"/>
</dbReference>
<reference evidence="2 3" key="1">
    <citation type="journal article" date="2012" name="Science">
        <title>The Paleozoic origin of enzymatic lignin decomposition reconstructed from 31 fungal genomes.</title>
        <authorList>
            <person name="Floudas D."/>
            <person name="Binder M."/>
            <person name="Riley R."/>
            <person name="Barry K."/>
            <person name="Blanchette R.A."/>
            <person name="Henrissat B."/>
            <person name="Martinez A.T."/>
            <person name="Otillar R."/>
            <person name="Spatafora J.W."/>
            <person name="Yadav J.S."/>
            <person name="Aerts A."/>
            <person name="Benoit I."/>
            <person name="Boyd A."/>
            <person name="Carlson A."/>
            <person name="Copeland A."/>
            <person name="Coutinho P.M."/>
            <person name="de Vries R.P."/>
            <person name="Ferreira P."/>
            <person name="Findley K."/>
            <person name="Foster B."/>
            <person name="Gaskell J."/>
            <person name="Glotzer D."/>
            <person name="Gorecki P."/>
            <person name="Heitman J."/>
            <person name="Hesse C."/>
            <person name="Hori C."/>
            <person name="Igarashi K."/>
            <person name="Jurgens J.A."/>
            <person name="Kallen N."/>
            <person name="Kersten P."/>
            <person name="Kohler A."/>
            <person name="Kuees U."/>
            <person name="Kumar T.K.A."/>
            <person name="Kuo A."/>
            <person name="LaButti K."/>
            <person name="Larrondo L.F."/>
            <person name="Lindquist E."/>
            <person name="Ling A."/>
            <person name="Lombard V."/>
            <person name="Lucas S."/>
            <person name="Lundell T."/>
            <person name="Martin R."/>
            <person name="McLaughlin D.J."/>
            <person name="Morgenstern I."/>
            <person name="Morin E."/>
            <person name="Murat C."/>
            <person name="Nagy L.G."/>
            <person name="Nolan M."/>
            <person name="Ohm R.A."/>
            <person name="Patyshakuliyeva A."/>
            <person name="Rokas A."/>
            <person name="Ruiz-Duenas F.J."/>
            <person name="Sabat G."/>
            <person name="Salamov A."/>
            <person name="Samejima M."/>
            <person name="Schmutz J."/>
            <person name="Slot J.C."/>
            <person name="St John F."/>
            <person name="Stenlid J."/>
            <person name="Sun H."/>
            <person name="Sun S."/>
            <person name="Syed K."/>
            <person name="Tsang A."/>
            <person name="Wiebenga A."/>
            <person name="Young D."/>
            <person name="Pisabarro A."/>
            <person name="Eastwood D.C."/>
            <person name="Martin F."/>
            <person name="Cullen D."/>
            <person name="Grigoriev I.V."/>
            <person name="Hibbett D.S."/>
        </authorList>
    </citation>
    <scope>NUCLEOTIDE SEQUENCE [LARGE SCALE GENOMIC DNA]</scope>
    <source>
        <strain evidence="2 3">ATCC 11539</strain>
    </source>
</reference>
<dbReference type="Proteomes" id="UP000030669">
    <property type="component" value="Unassembled WGS sequence"/>
</dbReference>
<proteinExistence type="predicted"/>
<organism evidence="2 3">
    <name type="scientific">Gloeophyllum trabeum (strain ATCC 11539 / FP-39264 / Madison 617)</name>
    <name type="common">Brown rot fungus</name>
    <dbReference type="NCBI Taxonomy" id="670483"/>
    <lineage>
        <taxon>Eukaryota</taxon>
        <taxon>Fungi</taxon>
        <taxon>Dikarya</taxon>
        <taxon>Basidiomycota</taxon>
        <taxon>Agaricomycotina</taxon>
        <taxon>Agaricomycetes</taxon>
        <taxon>Gloeophyllales</taxon>
        <taxon>Gloeophyllaceae</taxon>
        <taxon>Gloeophyllum</taxon>
    </lineage>
</organism>
<gene>
    <name evidence="2" type="ORF">GLOTRDRAFT_93010</name>
</gene>
<feature type="region of interest" description="Disordered" evidence="1">
    <location>
        <begin position="96"/>
        <end position="130"/>
    </location>
</feature>
<sequence length="168" mass="18278">MATGLALGRPSVYRALCVASLNVLSGYRVLKRYHLSIKGHPPQLDPDYGCTAAVRITTYPGSIERDDGGSGAFKDLRYSSAGCVAIACIADKNQQGLGDRGPHTQSSSSFKADGRDQVRSQRNSRSALQVKVKHTESHLTQYALRSLWVLHEGQLYVAASLHTTFMPD</sequence>
<dbReference type="AlphaFoldDB" id="S7Q9K6"/>
<evidence type="ECO:0000313" key="3">
    <source>
        <dbReference type="Proteomes" id="UP000030669"/>
    </source>
</evidence>
<dbReference type="RefSeq" id="XP_007865311.1">
    <property type="nucleotide sequence ID" value="XM_007867120.1"/>
</dbReference>
<dbReference type="GeneID" id="19309437"/>
<protein>
    <submittedName>
        <fullName evidence="2">Uncharacterized protein</fullName>
    </submittedName>
</protein>
<name>S7Q9K6_GLOTA</name>
<evidence type="ECO:0000256" key="1">
    <source>
        <dbReference type="SAM" id="MobiDB-lite"/>
    </source>
</evidence>
<accession>S7Q9K6</accession>
<keyword evidence="3" id="KW-1185">Reference proteome</keyword>
<dbReference type="HOGENOM" id="CLU_1586654_0_0_1"/>